<dbReference type="RefSeq" id="WP_316786713.1">
    <property type="nucleotide sequence ID" value="NZ_CP053540.1"/>
</dbReference>
<dbReference type="AlphaFoldDB" id="A0AA96Y5P4"/>
<dbReference type="Pfam" id="PF04577">
    <property type="entry name" value="Glyco_transf_61"/>
    <property type="match status" value="1"/>
</dbReference>
<evidence type="ECO:0000256" key="3">
    <source>
        <dbReference type="ARBA" id="ARBA00023180"/>
    </source>
</evidence>
<gene>
    <name evidence="5" type="ORF">HNI00_12800</name>
</gene>
<evidence type="ECO:0000313" key="5">
    <source>
        <dbReference type="EMBL" id="WOB43926.1"/>
    </source>
</evidence>
<accession>A0AA96Y5P4</accession>
<sequence length="382" mass="44704">MIQAIPFQSIDKLGRVARKLLGAALIRRVSLTSQNSPYLLTLSSFSERAIPTHIPKNMVFWSDARHLQKTTYTSSKIYTATLENIIYCSQYNTILLNPFCVLKDSISTVKIPRHRFDISVHFRKTEPVAGICTVFRSFEERNFYHTLIDNIPRLFLLHHPDYQRIPEINLLYVDPLKDVEQHLLQSILPPNVKLYPVDRNRNYRIETLIFPSFLTQDYAAYLPQEYLTLLDQTVAPQRPSKKNQRIFISRAVKPHKKTRSRFILNEDALFELLAPYGFQRYYLENLSFAEQIELFYDCEYIVAAHGAGLSNLIFSPHTTVLELFPTPYVVPYFYFLCESRSHQYHYWCGAETHRDSNFSVDLDAIQHILEHDIGMQPQKVYV</sequence>
<proteinExistence type="predicted"/>
<keyword evidence="3" id="KW-0325">Glycoprotein</keyword>
<keyword evidence="1" id="KW-0328">Glycosyltransferase</keyword>
<dbReference type="InterPro" id="IPR049625">
    <property type="entry name" value="Glyco_transf_61_cat"/>
</dbReference>
<dbReference type="InterPro" id="IPR007657">
    <property type="entry name" value="Glycosyltransferase_61"/>
</dbReference>
<keyword evidence="2" id="KW-0808">Transferase</keyword>
<evidence type="ECO:0000259" key="4">
    <source>
        <dbReference type="Pfam" id="PF04577"/>
    </source>
</evidence>
<evidence type="ECO:0000256" key="2">
    <source>
        <dbReference type="ARBA" id="ARBA00022679"/>
    </source>
</evidence>
<feature type="domain" description="Glycosyltransferase 61 catalytic" evidence="4">
    <location>
        <begin position="143"/>
        <end position="320"/>
    </location>
</feature>
<organism evidence="5">
    <name type="scientific">Thermoleptolyngbya oregonensis NK1-22</name>
    <dbReference type="NCBI Taxonomy" id="2547457"/>
    <lineage>
        <taxon>Bacteria</taxon>
        <taxon>Bacillati</taxon>
        <taxon>Cyanobacteriota</taxon>
        <taxon>Cyanophyceae</taxon>
        <taxon>Oculatellales</taxon>
        <taxon>Oculatellaceae</taxon>
        <taxon>Thermoleptolyngbya</taxon>
    </lineage>
</organism>
<dbReference type="EMBL" id="CP053540">
    <property type="protein sequence ID" value="WOB43926.1"/>
    <property type="molecule type" value="Genomic_DNA"/>
</dbReference>
<reference evidence="5" key="1">
    <citation type="submission" date="2020-05" db="EMBL/GenBank/DDBJ databases">
        <authorList>
            <person name="Zhu T."/>
            <person name="Keshari N."/>
            <person name="Lu X."/>
        </authorList>
    </citation>
    <scope>NUCLEOTIDE SEQUENCE</scope>
    <source>
        <strain evidence="5">NK1-22</strain>
    </source>
</reference>
<name>A0AA96Y5P4_9CYAN</name>
<dbReference type="KEGG" id="tog:HNI00_12800"/>
<protein>
    <submittedName>
        <fullName evidence="5">Glycosyltransferase family 61 protein</fullName>
    </submittedName>
</protein>
<dbReference type="GO" id="GO:0016757">
    <property type="term" value="F:glycosyltransferase activity"/>
    <property type="evidence" value="ECO:0007669"/>
    <property type="project" value="UniProtKB-KW"/>
</dbReference>
<dbReference type="PANTHER" id="PTHR20961">
    <property type="entry name" value="GLYCOSYLTRANSFERASE"/>
    <property type="match status" value="1"/>
</dbReference>
<evidence type="ECO:0000256" key="1">
    <source>
        <dbReference type="ARBA" id="ARBA00022676"/>
    </source>
</evidence>